<name>H3ZHD4_9ALTE</name>
<dbReference type="InterPro" id="IPR023376">
    <property type="entry name" value="YqcC-like_dom"/>
</dbReference>
<organism evidence="2 3">
    <name type="scientific">Alishewanella jeotgali KCTC 22429</name>
    <dbReference type="NCBI Taxonomy" id="1129374"/>
    <lineage>
        <taxon>Bacteria</taxon>
        <taxon>Pseudomonadati</taxon>
        <taxon>Pseudomonadota</taxon>
        <taxon>Gammaproteobacteria</taxon>
        <taxon>Alteromonadales</taxon>
        <taxon>Alteromonadaceae</taxon>
        <taxon>Alishewanella</taxon>
    </lineage>
</organism>
<dbReference type="EMBL" id="AHTH01000048">
    <property type="protein sequence ID" value="EHR39790.1"/>
    <property type="molecule type" value="Genomic_DNA"/>
</dbReference>
<keyword evidence="3" id="KW-1185">Reference proteome</keyword>
<dbReference type="AlphaFoldDB" id="H3ZHD4"/>
<dbReference type="PANTHER" id="PTHR39586:SF1">
    <property type="entry name" value="CYTOPLASMIC PROTEIN"/>
    <property type="match status" value="1"/>
</dbReference>
<dbReference type="Gene3D" id="1.20.1440.40">
    <property type="entry name" value="YqcC-like"/>
    <property type="match status" value="1"/>
</dbReference>
<dbReference type="InterPro" id="IPR036814">
    <property type="entry name" value="YqcC-like_sf"/>
</dbReference>
<evidence type="ECO:0000259" key="1">
    <source>
        <dbReference type="Pfam" id="PF04287"/>
    </source>
</evidence>
<dbReference type="GO" id="GO:0044010">
    <property type="term" value="P:single-species biofilm formation"/>
    <property type="evidence" value="ECO:0007669"/>
    <property type="project" value="TreeGrafter"/>
</dbReference>
<evidence type="ECO:0000313" key="2">
    <source>
        <dbReference type="EMBL" id="EHR39790.1"/>
    </source>
</evidence>
<proteinExistence type="predicted"/>
<dbReference type="RefSeq" id="WP_008607385.1">
    <property type="nucleotide sequence ID" value="NZ_AHTH01000048.1"/>
</dbReference>
<feature type="domain" description="YqcC-like" evidence="1">
    <location>
        <begin position="9"/>
        <end position="101"/>
    </location>
</feature>
<dbReference type="Pfam" id="PF04287">
    <property type="entry name" value="DUF446"/>
    <property type="match status" value="1"/>
</dbReference>
<accession>H3ZHD4</accession>
<dbReference type="Proteomes" id="UP000012046">
    <property type="component" value="Unassembled WGS sequence"/>
</dbReference>
<dbReference type="InterPro" id="IPR007384">
    <property type="entry name" value="UCP006257"/>
</dbReference>
<gene>
    <name evidence="2" type="ORF">AJE_13960</name>
</gene>
<dbReference type="PIRSF" id="PIRSF006257">
    <property type="entry name" value="UCP006257"/>
    <property type="match status" value="1"/>
</dbReference>
<dbReference type="PANTHER" id="PTHR39586">
    <property type="entry name" value="CYTOPLASMIC PROTEIN-RELATED"/>
    <property type="match status" value="1"/>
</dbReference>
<comment type="caution">
    <text evidence="2">The sequence shown here is derived from an EMBL/GenBank/DDBJ whole genome shotgun (WGS) entry which is preliminary data.</text>
</comment>
<dbReference type="SUPFAM" id="SSF158452">
    <property type="entry name" value="YqcC-like"/>
    <property type="match status" value="1"/>
</dbReference>
<protein>
    <recommendedName>
        <fullName evidence="1">YqcC-like domain-containing protein</fullName>
    </recommendedName>
</protein>
<dbReference type="PATRIC" id="fig|1129374.4.peg.2760"/>
<sequence>MSRQQLPLLLQQLETELRAAALWSAQPPAPDALTSTAPFCCDTLPLEQWLQFILIPRLNALLDGKLPLPTKVAILPLAELVYAERAQQLGVLLSVIGEIDQCLNQA</sequence>
<evidence type="ECO:0000313" key="3">
    <source>
        <dbReference type="Proteomes" id="UP000012046"/>
    </source>
</evidence>
<dbReference type="STRING" id="1129374.AJE_13960"/>
<dbReference type="eggNOG" id="COG3098">
    <property type="taxonomic scope" value="Bacteria"/>
</dbReference>
<reference evidence="2 3" key="1">
    <citation type="journal article" date="2012" name="J. Bacteriol.">
        <title>Genome Sequence of Extracellular-Protease-Producing Alishewanella jeotgali Isolated from Traditional Korean Fermented Seafood.</title>
        <authorList>
            <person name="Jung J."/>
            <person name="Chun J."/>
            <person name="Park W."/>
        </authorList>
    </citation>
    <scope>NUCLEOTIDE SEQUENCE [LARGE SCALE GENOMIC DNA]</scope>
    <source>
        <strain evidence="2 3">KCTC 22429</strain>
    </source>
</reference>